<sequence>MPLTSRRNARRIWPRLLCAAGLAAGLALTPVTASPAATTSLRLQPEFGPPTTQVDLFGRGFWAHEDIEVTVGMSIRARAWTDDRGEFFTTLNVPGDTSAGRARVTATGQSSRLTATATFTVRNP</sequence>
<evidence type="ECO:0000313" key="2">
    <source>
        <dbReference type="EMBL" id="GDY29549.1"/>
    </source>
</evidence>
<proteinExistence type="predicted"/>
<evidence type="ECO:0000313" key="3">
    <source>
        <dbReference type="Proteomes" id="UP000298860"/>
    </source>
</evidence>
<accession>A0A4D4J4J0</accession>
<keyword evidence="1" id="KW-0732">Signal</keyword>
<comment type="caution">
    <text evidence="2">The sequence shown here is derived from an EMBL/GenBank/DDBJ whole genome shotgun (WGS) entry which is preliminary data.</text>
</comment>
<gene>
    <name evidence="2" type="ORF">GTS_11820</name>
</gene>
<dbReference type="EMBL" id="BJFL01000004">
    <property type="protein sequence ID" value="GDY29549.1"/>
    <property type="molecule type" value="Genomic_DNA"/>
</dbReference>
<organism evidence="2 3">
    <name type="scientific">Gandjariella thermophila</name>
    <dbReference type="NCBI Taxonomy" id="1931992"/>
    <lineage>
        <taxon>Bacteria</taxon>
        <taxon>Bacillati</taxon>
        <taxon>Actinomycetota</taxon>
        <taxon>Actinomycetes</taxon>
        <taxon>Pseudonocardiales</taxon>
        <taxon>Pseudonocardiaceae</taxon>
        <taxon>Gandjariella</taxon>
    </lineage>
</organism>
<keyword evidence="3" id="KW-1185">Reference proteome</keyword>
<feature type="signal peptide" evidence="1">
    <location>
        <begin position="1"/>
        <end position="33"/>
    </location>
</feature>
<feature type="chain" id="PRO_5039542689" description="IPT/TIG domain-containing protein" evidence="1">
    <location>
        <begin position="34"/>
        <end position="124"/>
    </location>
</feature>
<name>A0A4D4J4J0_9PSEU</name>
<evidence type="ECO:0008006" key="4">
    <source>
        <dbReference type="Google" id="ProtNLM"/>
    </source>
</evidence>
<reference evidence="3" key="1">
    <citation type="submission" date="2019-04" db="EMBL/GenBank/DDBJ databases">
        <title>Draft genome sequence of Pseudonocardiaceae bacterium SL3-2-4.</title>
        <authorList>
            <person name="Ningsih F."/>
            <person name="Yokota A."/>
            <person name="Sakai Y."/>
            <person name="Nanatani K."/>
            <person name="Yabe S."/>
            <person name="Oetari A."/>
            <person name="Sjamsuridzal W."/>
        </authorList>
    </citation>
    <scope>NUCLEOTIDE SEQUENCE [LARGE SCALE GENOMIC DNA]</scope>
    <source>
        <strain evidence="3">SL3-2-4</strain>
    </source>
</reference>
<protein>
    <recommendedName>
        <fullName evidence="4">IPT/TIG domain-containing protein</fullName>
    </recommendedName>
</protein>
<evidence type="ECO:0000256" key="1">
    <source>
        <dbReference type="SAM" id="SignalP"/>
    </source>
</evidence>
<dbReference type="Proteomes" id="UP000298860">
    <property type="component" value="Unassembled WGS sequence"/>
</dbReference>
<dbReference type="AlphaFoldDB" id="A0A4D4J4J0"/>